<reference evidence="1" key="2">
    <citation type="submission" date="2020-11" db="EMBL/GenBank/DDBJ databases">
        <authorList>
            <consortium name="DOE Joint Genome Institute"/>
            <person name="Kuo A."/>
            <person name="Miyauchi S."/>
            <person name="Kiss E."/>
            <person name="Drula E."/>
            <person name="Kohler A."/>
            <person name="Sanchez-Garcia M."/>
            <person name="Andreopoulos B."/>
            <person name="Barry K.W."/>
            <person name="Bonito G."/>
            <person name="Buee M."/>
            <person name="Carver A."/>
            <person name="Chen C."/>
            <person name="Cichocki N."/>
            <person name="Clum A."/>
            <person name="Culley D."/>
            <person name="Crous P.W."/>
            <person name="Fauchery L."/>
            <person name="Girlanda M."/>
            <person name="Hayes R."/>
            <person name="Keri Z."/>
            <person name="Labutti K."/>
            <person name="Lipzen A."/>
            <person name="Lombard V."/>
            <person name="Magnuson J."/>
            <person name="Maillard F."/>
            <person name="Morin E."/>
            <person name="Murat C."/>
            <person name="Nolan M."/>
            <person name="Ohm R."/>
            <person name="Pangilinan J."/>
            <person name="Pereira M."/>
            <person name="Perotto S."/>
            <person name="Peter M."/>
            <person name="Riley R."/>
            <person name="Sitrit Y."/>
            <person name="Stielow B."/>
            <person name="Szollosi G."/>
            <person name="Zifcakova L."/>
            <person name="Stursova M."/>
            <person name="Spatafora J.W."/>
            <person name="Tedersoo L."/>
            <person name="Vaario L.-M."/>
            <person name="Yamada A."/>
            <person name="Yan M."/>
            <person name="Wang P."/>
            <person name="Xu J."/>
            <person name="Bruns T."/>
            <person name="Baldrian P."/>
            <person name="Vilgalys R."/>
            <person name="Henrissat B."/>
            <person name="Grigoriev I.V."/>
            <person name="Hibbett D."/>
            <person name="Nagy L.G."/>
            <person name="Martin F.M."/>
        </authorList>
    </citation>
    <scope>NUCLEOTIDE SEQUENCE</scope>
    <source>
        <strain evidence="1">UH-Tt-Lm1</strain>
    </source>
</reference>
<dbReference type="EMBL" id="WIUZ02000022">
    <property type="protein sequence ID" value="KAF9778711.1"/>
    <property type="molecule type" value="Genomic_DNA"/>
</dbReference>
<accession>A0A9P6L1X7</accession>
<dbReference type="Proteomes" id="UP000736335">
    <property type="component" value="Unassembled WGS sequence"/>
</dbReference>
<protein>
    <submittedName>
        <fullName evidence="1">Uncharacterized protein</fullName>
    </submittedName>
</protein>
<dbReference type="AlphaFoldDB" id="A0A9P6L1X7"/>
<dbReference type="PANTHER" id="PTHR39398">
    <property type="entry name" value="YALI0F14311P"/>
    <property type="match status" value="1"/>
</dbReference>
<reference evidence="1" key="1">
    <citation type="journal article" date="2020" name="Nat. Commun.">
        <title>Large-scale genome sequencing of mycorrhizal fungi provides insights into the early evolution of symbiotic traits.</title>
        <authorList>
            <person name="Miyauchi S."/>
            <person name="Kiss E."/>
            <person name="Kuo A."/>
            <person name="Drula E."/>
            <person name="Kohler A."/>
            <person name="Sanchez-Garcia M."/>
            <person name="Morin E."/>
            <person name="Andreopoulos B."/>
            <person name="Barry K.W."/>
            <person name="Bonito G."/>
            <person name="Buee M."/>
            <person name="Carver A."/>
            <person name="Chen C."/>
            <person name="Cichocki N."/>
            <person name="Clum A."/>
            <person name="Culley D."/>
            <person name="Crous P.W."/>
            <person name="Fauchery L."/>
            <person name="Girlanda M."/>
            <person name="Hayes R.D."/>
            <person name="Keri Z."/>
            <person name="LaButti K."/>
            <person name="Lipzen A."/>
            <person name="Lombard V."/>
            <person name="Magnuson J."/>
            <person name="Maillard F."/>
            <person name="Murat C."/>
            <person name="Nolan M."/>
            <person name="Ohm R.A."/>
            <person name="Pangilinan J."/>
            <person name="Pereira M.F."/>
            <person name="Perotto S."/>
            <person name="Peter M."/>
            <person name="Pfister S."/>
            <person name="Riley R."/>
            <person name="Sitrit Y."/>
            <person name="Stielow J.B."/>
            <person name="Szollosi G."/>
            <person name="Zifcakova L."/>
            <person name="Stursova M."/>
            <person name="Spatafora J.W."/>
            <person name="Tedersoo L."/>
            <person name="Vaario L.M."/>
            <person name="Yamada A."/>
            <person name="Yan M."/>
            <person name="Wang P."/>
            <person name="Xu J."/>
            <person name="Bruns T."/>
            <person name="Baldrian P."/>
            <person name="Vilgalys R."/>
            <person name="Dunand C."/>
            <person name="Henrissat B."/>
            <person name="Grigoriev I.V."/>
            <person name="Hibbett D."/>
            <person name="Nagy L.G."/>
            <person name="Martin F.M."/>
        </authorList>
    </citation>
    <scope>NUCLEOTIDE SEQUENCE</scope>
    <source>
        <strain evidence="1">UH-Tt-Lm1</strain>
    </source>
</reference>
<dbReference type="PANTHER" id="PTHR39398:SF1">
    <property type="entry name" value="CSN8_PSMD8_EIF3K DOMAIN-CONTAINING PROTEIN"/>
    <property type="match status" value="1"/>
</dbReference>
<gene>
    <name evidence="1" type="ORF">BJ322DRAFT_1014158</name>
</gene>
<keyword evidence="2" id="KW-1185">Reference proteome</keyword>
<name>A0A9P6L1X7_9AGAM</name>
<proteinExistence type="predicted"/>
<dbReference type="OrthoDB" id="2100128at2759"/>
<evidence type="ECO:0000313" key="2">
    <source>
        <dbReference type="Proteomes" id="UP000736335"/>
    </source>
</evidence>
<evidence type="ECO:0000313" key="1">
    <source>
        <dbReference type="EMBL" id="KAF9778711.1"/>
    </source>
</evidence>
<sequence>MTLMPSISRSSGIEKDGDALKNTNIQEDYWTFVQSKISDYLKKYPESCPDSKLRGEARHSVLIQIRKLREGIMATKRRDRFASEVYETSLRISILFSSAVNIASTLSYLLPTYYTSQPSTHSRDSTILITLLSQLESSYPSQRDYYSYRQAFLASGCTTHDSPTVSWLASLSGAIRSCNYYKVESLTRPKVYIPLLGSWPRKSSGGAVDLDTQTMRVIISSLHNRLRDRSWSILRVGYREMTCLPKVTDTSEWLQRSLILDSSHTTVEAWFEQQSEKGNVKAKGEAEGKWVIIKPAST</sequence>
<organism evidence="1 2">
    <name type="scientific">Thelephora terrestris</name>
    <dbReference type="NCBI Taxonomy" id="56493"/>
    <lineage>
        <taxon>Eukaryota</taxon>
        <taxon>Fungi</taxon>
        <taxon>Dikarya</taxon>
        <taxon>Basidiomycota</taxon>
        <taxon>Agaricomycotina</taxon>
        <taxon>Agaricomycetes</taxon>
        <taxon>Thelephorales</taxon>
        <taxon>Thelephoraceae</taxon>
        <taxon>Thelephora</taxon>
    </lineage>
</organism>
<comment type="caution">
    <text evidence="1">The sequence shown here is derived from an EMBL/GenBank/DDBJ whole genome shotgun (WGS) entry which is preliminary data.</text>
</comment>